<name>A0A1Y5FAM3_9BACT</name>
<reference evidence="5" key="1">
    <citation type="journal article" date="2017" name="Proc. Natl. Acad. Sci. U.S.A.">
        <title>Simulation of Deepwater Horizon oil plume reveals substrate specialization within a complex community of hydrocarbon-degraders.</title>
        <authorList>
            <person name="Hu P."/>
            <person name="Dubinsky E.A."/>
            <person name="Probst A.J."/>
            <person name="Wang J."/>
            <person name="Sieber C.M.K."/>
            <person name="Tom L.M."/>
            <person name="Gardinali P."/>
            <person name="Banfield J.F."/>
            <person name="Atlas R.M."/>
            <person name="Andersen G.L."/>
        </authorList>
    </citation>
    <scope>NUCLEOTIDE SEQUENCE [LARGE SCALE GENOMIC DNA]</scope>
</reference>
<dbReference type="PANTHER" id="PTHR35936:SF25">
    <property type="entry name" value="ABC TRANSPORTER SUBSTRATE-BINDING PROTEIN"/>
    <property type="match status" value="1"/>
</dbReference>
<dbReference type="Proteomes" id="UP000196531">
    <property type="component" value="Unassembled WGS sequence"/>
</dbReference>
<feature type="domain" description="Solute-binding protein family 3/N-terminal" evidence="3">
    <location>
        <begin position="27"/>
        <end position="249"/>
    </location>
</feature>
<organism evidence="4 5">
    <name type="scientific">Halobacteriovorax marinus</name>
    <dbReference type="NCBI Taxonomy" id="97084"/>
    <lineage>
        <taxon>Bacteria</taxon>
        <taxon>Pseudomonadati</taxon>
        <taxon>Bdellovibrionota</taxon>
        <taxon>Bacteriovoracia</taxon>
        <taxon>Bacteriovoracales</taxon>
        <taxon>Halobacteriovoraceae</taxon>
        <taxon>Halobacteriovorax</taxon>
    </lineage>
</organism>
<dbReference type="Pfam" id="PF00497">
    <property type="entry name" value="SBP_bac_3"/>
    <property type="match status" value="1"/>
</dbReference>
<evidence type="ECO:0000313" key="5">
    <source>
        <dbReference type="Proteomes" id="UP000196531"/>
    </source>
</evidence>
<evidence type="ECO:0000313" key="4">
    <source>
        <dbReference type="EMBL" id="OUR98719.1"/>
    </source>
</evidence>
<dbReference type="Gene3D" id="3.40.190.10">
    <property type="entry name" value="Periplasmic binding protein-like II"/>
    <property type="match status" value="2"/>
</dbReference>
<sequence>MKTISIFFLSLFFLFSTFSLESVKLATEEYPPYTSNKISHNGYIAKIVTMAFAAVDYQVEYQFYPGARSFKLAKIGELVGTVPWSHRKEREEFFYYSRPVAVADTEVFFVLNDSNFSWDPSKQSYEDLKGISIGGVRSYNYGDRFQDAENSGLIKVSRVNDVRQNFRKLFNKRLDVVISHKQVAMHHLNNTFSKSHMYRIKSFPVKTEEQKFYYILFSKKNPKGEEMKNKFNEGLSIIKRNGLFDEILQDLKDGRFIEINQ</sequence>
<gene>
    <name evidence="4" type="ORF">A9Q84_04715</name>
</gene>
<accession>A0A1Y5FAM3</accession>
<feature type="signal peptide" evidence="2">
    <location>
        <begin position="1"/>
        <end position="21"/>
    </location>
</feature>
<dbReference type="EMBL" id="MAAO01000004">
    <property type="protein sequence ID" value="OUR98719.1"/>
    <property type="molecule type" value="Genomic_DNA"/>
</dbReference>
<dbReference type="AlphaFoldDB" id="A0A1Y5FAM3"/>
<proteinExistence type="predicted"/>
<protein>
    <recommendedName>
        <fullName evidence="3">Solute-binding protein family 3/N-terminal domain-containing protein</fullName>
    </recommendedName>
</protein>
<feature type="chain" id="PRO_5013164669" description="Solute-binding protein family 3/N-terminal domain-containing protein" evidence="2">
    <location>
        <begin position="22"/>
        <end position="261"/>
    </location>
</feature>
<dbReference type="PANTHER" id="PTHR35936">
    <property type="entry name" value="MEMBRANE-BOUND LYTIC MUREIN TRANSGLYCOSYLASE F"/>
    <property type="match status" value="1"/>
</dbReference>
<keyword evidence="1 2" id="KW-0732">Signal</keyword>
<evidence type="ECO:0000259" key="3">
    <source>
        <dbReference type="Pfam" id="PF00497"/>
    </source>
</evidence>
<evidence type="ECO:0000256" key="2">
    <source>
        <dbReference type="SAM" id="SignalP"/>
    </source>
</evidence>
<comment type="caution">
    <text evidence="4">The sequence shown here is derived from an EMBL/GenBank/DDBJ whole genome shotgun (WGS) entry which is preliminary data.</text>
</comment>
<dbReference type="SUPFAM" id="SSF53850">
    <property type="entry name" value="Periplasmic binding protein-like II"/>
    <property type="match status" value="1"/>
</dbReference>
<evidence type="ECO:0000256" key="1">
    <source>
        <dbReference type="ARBA" id="ARBA00022729"/>
    </source>
</evidence>
<dbReference type="InterPro" id="IPR001638">
    <property type="entry name" value="Solute-binding_3/MltF_N"/>
</dbReference>